<keyword evidence="1" id="KW-0597">Phosphoprotein</keyword>
<feature type="domain" description="Response regulatory" evidence="2">
    <location>
        <begin position="5"/>
        <end position="116"/>
    </location>
</feature>
<dbReference type="PANTHER" id="PTHR37299">
    <property type="entry name" value="TRANSCRIPTIONAL REGULATOR-RELATED"/>
    <property type="match status" value="1"/>
</dbReference>
<evidence type="ECO:0000313" key="5">
    <source>
        <dbReference type="Proteomes" id="UP000215214"/>
    </source>
</evidence>
<dbReference type="InterPro" id="IPR011006">
    <property type="entry name" value="CheY-like_superfamily"/>
</dbReference>
<dbReference type="PANTHER" id="PTHR37299:SF1">
    <property type="entry name" value="STAGE 0 SPORULATION PROTEIN A HOMOLOG"/>
    <property type="match status" value="1"/>
</dbReference>
<dbReference type="Gene3D" id="3.40.50.2300">
    <property type="match status" value="1"/>
</dbReference>
<proteinExistence type="predicted"/>
<protein>
    <submittedName>
        <fullName evidence="4">Two-component system response regulatory protein, LytTR family</fullName>
    </submittedName>
</protein>
<organism evidence="4 5">
    <name type="scientific">Tenacibaculum jejuense</name>
    <dbReference type="NCBI Taxonomy" id="584609"/>
    <lineage>
        <taxon>Bacteria</taxon>
        <taxon>Pseudomonadati</taxon>
        <taxon>Bacteroidota</taxon>
        <taxon>Flavobacteriia</taxon>
        <taxon>Flavobacteriales</taxon>
        <taxon>Flavobacteriaceae</taxon>
        <taxon>Tenacibaculum</taxon>
    </lineage>
</organism>
<reference evidence="4 5" key="1">
    <citation type="submission" date="2017-07" db="EMBL/GenBank/DDBJ databases">
        <authorList>
            <person name="Sun Z.S."/>
            <person name="Albrecht U."/>
            <person name="Echele G."/>
            <person name="Lee C.C."/>
        </authorList>
    </citation>
    <scope>NUCLEOTIDE SEQUENCE [LARGE SCALE GENOMIC DNA]</scope>
    <source>
        <strain evidence="5">type strain: KCTC 22618</strain>
    </source>
</reference>
<accession>A0A238U5Q0</accession>
<keyword evidence="5" id="KW-1185">Reference proteome</keyword>
<dbReference type="RefSeq" id="WP_095068691.1">
    <property type="nucleotide sequence ID" value="NZ_LT899436.1"/>
</dbReference>
<dbReference type="OrthoDB" id="2168082at2"/>
<dbReference type="Proteomes" id="UP000215214">
    <property type="component" value="Chromosome TJEJU"/>
</dbReference>
<dbReference type="Gene3D" id="2.40.50.1020">
    <property type="entry name" value="LytTr DNA-binding domain"/>
    <property type="match status" value="1"/>
</dbReference>
<evidence type="ECO:0000259" key="2">
    <source>
        <dbReference type="PROSITE" id="PS50110"/>
    </source>
</evidence>
<feature type="modified residue" description="4-aspartylphosphate" evidence="1">
    <location>
        <position position="56"/>
    </location>
</feature>
<dbReference type="AlphaFoldDB" id="A0A238U5Q0"/>
<name>A0A238U5Q0_9FLAO</name>
<evidence type="ECO:0000313" key="4">
    <source>
        <dbReference type="EMBL" id="SNR13814.1"/>
    </source>
</evidence>
<dbReference type="SMART" id="SM00850">
    <property type="entry name" value="LytTR"/>
    <property type="match status" value="1"/>
</dbReference>
<dbReference type="InterPro" id="IPR007492">
    <property type="entry name" value="LytTR_DNA-bd_dom"/>
</dbReference>
<dbReference type="Pfam" id="PF00072">
    <property type="entry name" value="Response_reg"/>
    <property type="match status" value="1"/>
</dbReference>
<dbReference type="KEGG" id="tje:TJEJU_0004"/>
<dbReference type="PROSITE" id="PS50930">
    <property type="entry name" value="HTH_LYTTR"/>
    <property type="match status" value="1"/>
</dbReference>
<dbReference type="SMART" id="SM00448">
    <property type="entry name" value="REC"/>
    <property type="match status" value="1"/>
</dbReference>
<dbReference type="EMBL" id="LT899436">
    <property type="protein sequence ID" value="SNR13814.1"/>
    <property type="molecule type" value="Genomic_DNA"/>
</dbReference>
<feature type="domain" description="HTH LytTR-type" evidence="3">
    <location>
        <begin position="128"/>
        <end position="226"/>
    </location>
</feature>
<evidence type="ECO:0000256" key="1">
    <source>
        <dbReference type="PROSITE-ProRule" id="PRU00169"/>
    </source>
</evidence>
<sequence>MRKINCLIVDDEPLAREGIKEYCDQIPMVKVIALCKNAIIANEYLQSYEIDLIFLDINMPLLTGLEWLKTLKNSPLVVITSAYSEHALESYDFEVIDYLVKPIPFNRFLQAVNKAERLLVKEGDNNTIFIKTSNAIKRVATSDILFVESMQNYVKVITERETIITHITLKQMYEQLPKNKFIQTHKSYIVSKNKVEEINGNLIVIRNCKIPISVRLKKEVLQSLMQ</sequence>
<evidence type="ECO:0000259" key="3">
    <source>
        <dbReference type="PROSITE" id="PS50930"/>
    </source>
</evidence>
<dbReference type="SUPFAM" id="SSF52172">
    <property type="entry name" value="CheY-like"/>
    <property type="match status" value="1"/>
</dbReference>
<dbReference type="InterPro" id="IPR001789">
    <property type="entry name" value="Sig_transdc_resp-reg_receiver"/>
</dbReference>
<dbReference type="GO" id="GO:0003677">
    <property type="term" value="F:DNA binding"/>
    <property type="evidence" value="ECO:0007669"/>
    <property type="project" value="InterPro"/>
</dbReference>
<dbReference type="GO" id="GO:0000156">
    <property type="term" value="F:phosphorelay response regulator activity"/>
    <property type="evidence" value="ECO:0007669"/>
    <property type="project" value="InterPro"/>
</dbReference>
<gene>
    <name evidence="4" type="ORF">TJEJU_0004</name>
</gene>
<dbReference type="Pfam" id="PF04397">
    <property type="entry name" value="LytTR"/>
    <property type="match status" value="1"/>
</dbReference>
<dbReference type="PROSITE" id="PS50110">
    <property type="entry name" value="RESPONSE_REGULATORY"/>
    <property type="match status" value="1"/>
</dbReference>
<dbReference type="InterPro" id="IPR046947">
    <property type="entry name" value="LytR-like"/>
</dbReference>